<reference evidence="1 2" key="1">
    <citation type="submission" date="2023-05" db="EMBL/GenBank/DDBJ databases">
        <title>Novel species of genus Flectobacillus isolated from stream in China.</title>
        <authorList>
            <person name="Lu H."/>
        </authorList>
    </citation>
    <scope>NUCLEOTIDE SEQUENCE [LARGE SCALE GENOMIC DNA]</scope>
    <source>
        <strain evidence="1 2">KCTC 42575</strain>
    </source>
</reference>
<proteinExistence type="predicted"/>
<gene>
    <name evidence="1" type="ORF">QM524_24105</name>
</gene>
<evidence type="ECO:0000313" key="2">
    <source>
        <dbReference type="Proteomes" id="UP001236507"/>
    </source>
</evidence>
<comment type="caution">
    <text evidence="1">The sequence shown here is derived from an EMBL/GenBank/DDBJ whole genome shotgun (WGS) entry which is preliminary data.</text>
</comment>
<sequence length="65" mass="7298">MKHYALGGYTARKSKLTKKNHINFSANSKINKEKVHNLIEKGLMTQVGLNSIEVAKQNGSWTILD</sequence>
<accession>A0ABT6YFH5</accession>
<dbReference type="Proteomes" id="UP001236507">
    <property type="component" value="Unassembled WGS sequence"/>
</dbReference>
<dbReference type="RefSeq" id="WP_283346596.1">
    <property type="nucleotide sequence ID" value="NZ_JASHIF010000027.1"/>
</dbReference>
<name>A0ABT6YFH5_9BACT</name>
<evidence type="ECO:0000313" key="1">
    <source>
        <dbReference type="EMBL" id="MDI9862328.1"/>
    </source>
</evidence>
<organism evidence="1 2">
    <name type="scientific">Flectobacillus roseus</name>
    <dbReference type="NCBI Taxonomy" id="502259"/>
    <lineage>
        <taxon>Bacteria</taxon>
        <taxon>Pseudomonadati</taxon>
        <taxon>Bacteroidota</taxon>
        <taxon>Cytophagia</taxon>
        <taxon>Cytophagales</taxon>
        <taxon>Flectobacillaceae</taxon>
        <taxon>Flectobacillus</taxon>
    </lineage>
</organism>
<keyword evidence="2" id="KW-1185">Reference proteome</keyword>
<protein>
    <submittedName>
        <fullName evidence="1">Uncharacterized protein</fullName>
    </submittedName>
</protein>
<dbReference type="EMBL" id="JASHIF010000027">
    <property type="protein sequence ID" value="MDI9862328.1"/>
    <property type="molecule type" value="Genomic_DNA"/>
</dbReference>